<dbReference type="SUPFAM" id="SSF54593">
    <property type="entry name" value="Glyoxalase/Bleomycin resistance protein/Dihydroxybiphenyl dioxygenase"/>
    <property type="match status" value="1"/>
</dbReference>
<evidence type="ECO:0008006" key="3">
    <source>
        <dbReference type="Google" id="ProtNLM"/>
    </source>
</evidence>
<dbReference type="OrthoDB" id="5119162at2"/>
<dbReference type="AlphaFoldDB" id="A0A3N2BEP5"/>
<keyword evidence="2" id="KW-1185">Reference proteome</keyword>
<gene>
    <name evidence="1" type="ORF">EDD31_2116</name>
</gene>
<evidence type="ECO:0000313" key="2">
    <source>
        <dbReference type="Proteomes" id="UP000280668"/>
    </source>
</evidence>
<protein>
    <recommendedName>
        <fullName evidence="3">VOC domain-containing protein</fullName>
    </recommendedName>
</protein>
<dbReference type="EMBL" id="RKHK01000001">
    <property type="protein sequence ID" value="ROR73728.1"/>
    <property type="molecule type" value="Genomic_DNA"/>
</dbReference>
<dbReference type="Proteomes" id="UP000280668">
    <property type="component" value="Unassembled WGS sequence"/>
</dbReference>
<evidence type="ECO:0000313" key="1">
    <source>
        <dbReference type="EMBL" id="ROR73728.1"/>
    </source>
</evidence>
<comment type="caution">
    <text evidence="1">The sequence shown here is derived from an EMBL/GenBank/DDBJ whole genome shotgun (WGS) entry which is preliminary data.</text>
</comment>
<name>A0A3N2BEP5_9MICO</name>
<dbReference type="InterPro" id="IPR029068">
    <property type="entry name" value="Glyas_Bleomycin-R_OHBP_Dase"/>
</dbReference>
<reference evidence="1 2" key="1">
    <citation type="submission" date="2018-11" db="EMBL/GenBank/DDBJ databases">
        <title>Sequencing the genomes of 1000 actinobacteria strains.</title>
        <authorList>
            <person name="Klenk H.-P."/>
        </authorList>
    </citation>
    <scope>NUCLEOTIDE SEQUENCE [LARGE SCALE GENOMIC DNA]</scope>
    <source>
        <strain evidence="1 2">DSM 11294</strain>
    </source>
</reference>
<organism evidence="1 2">
    <name type="scientific">Bogoriella caseilytica</name>
    <dbReference type="NCBI Taxonomy" id="56055"/>
    <lineage>
        <taxon>Bacteria</taxon>
        <taxon>Bacillati</taxon>
        <taxon>Actinomycetota</taxon>
        <taxon>Actinomycetes</taxon>
        <taxon>Micrococcales</taxon>
        <taxon>Bogoriellaceae</taxon>
        <taxon>Bogoriella</taxon>
    </lineage>
</organism>
<sequence>MLFTFFFQPVEDLVAAVQHYRNLGWDEAWREGEHTVALQMPGVASQLMLDSTVGFGSAGPMYLVEDLGQWLGAHPDLRAGSPVPIPGGRVAEVSAPGHTYYVFAMDDVPE</sequence>
<dbReference type="RefSeq" id="WP_123304111.1">
    <property type="nucleotide sequence ID" value="NZ_RKHK01000001.1"/>
</dbReference>
<proteinExistence type="predicted"/>
<accession>A0A3N2BEP5</accession>